<dbReference type="Pfam" id="PF12399">
    <property type="entry name" value="BCA_ABC_TP_C"/>
    <property type="match status" value="1"/>
</dbReference>
<evidence type="ECO:0000259" key="4">
    <source>
        <dbReference type="PROSITE" id="PS50893"/>
    </source>
</evidence>
<gene>
    <name evidence="5" type="ORF">KIN34_07050</name>
</gene>
<dbReference type="InterPro" id="IPR027417">
    <property type="entry name" value="P-loop_NTPase"/>
</dbReference>
<feature type="domain" description="ABC transporter" evidence="4">
    <location>
        <begin position="18"/>
        <end position="245"/>
    </location>
</feature>
<dbReference type="InterPro" id="IPR032823">
    <property type="entry name" value="BCA_ABC_TP_C"/>
</dbReference>
<dbReference type="SMART" id="SM00382">
    <property type="entry name" value="AAA"/>
    <property type="match status" value="1"/>
</dbReference>
<dbReference type="InterPro" id="IPR003439">
    <property type="entry name" value="ABC_transporter-like_ATP-bd"/>
</dbReference>
<dbReference type="PANTHER" id="PTHR45772">
    <property type="entry name" value="CONSERVED COMPONENT OF ABC TRANSPORTER FOR NATURAL AMINO ACIDS-RELATED"/>
    <property type="match status" value="1"/>
</dbReference>
<protein>
    <submittedName>
        <fullName evidence="5">ABC transporter ATP-binding protein</fullName>
    </submittedName>
</protein>
<comment type="caution">
    <text evidence="5">The sequence shown here is derived from an EMBL/GenBank/DDBJ whole genome shotgun (WGS) entry which is preliminary data.</text>
</comment>
<keyword evidence="3 5" id="KW-0067">ATP-binding</keyword>
<evidence type="ECO:0000256" key="1">
    <source>
        <dbReference type="ARBA" id="ARBA00022448"/>
    </source>
</evidence>
<dbReference type="PROSITE" id="PS50893">
    <property type="entry name" value="ABC_TRANSPORTER_2"/>
    <property type="match status" value="1"/>
</dbReference>
<evidence type="ECO:0000256" key="2">
    <source>
        <dbReference type="ARBA" id="ARBA00022741"/>
    </source>
</evidence>
<keyword evidence="1" id="KW-0813">Transport</keyword>
<organism evidence="5 6">
    <name type="scientific">Cellulomonas fulva</name>
    <dbReference type="NCBI Taxonomy" id="2835530"/>
    <lineage>
        <taxon>Bacteria</taxon>
        <taxon>Bacillati</taxon>
        <taxon>Actinomycetota</taxon>
        <taxon>Actinomycetes</taxon>
        <taxon>Micrococcales</taxon>
        <taxon>Cellulomonadaceae</taxon>
        <taxon>Cellulomonas</taxon>
    </lineage>
</organism>
<dbReference type="InterPro" id="IPR051120">
    <property type="entry name" value="ABC_AA/LPS_Transport"/>
</dbReference>
<dbReference type="CDD" id="cd03219">
    <property type="entry name" value="ABC_Mj1267_LivG_branched"/>
    <property type="match status" value="1"/>
</dbReference>
<dbReference type="Proteomes" id="UP000722125">
    <property type="component" value="Unassembled WGS sequence"/>
</dbReference>
<sequence>MTDASGPRDRPDPRPARLRVRGLGVRFGGLDALTDVGLEVAEGEVVGLIGPNGAGKTTLFNVVCGLVRPTAGDVEIAGAPAPRRPDRLLAAGVARTLQGVGVLPSLTVLENVLVAVLDRTDRDERAAGALERVGLPHVAGRTVGALPYPEQKRVALARALATAPRLLLLDEPAGGLGPQDVADLGATVREVAGQGCAVLLVEHHVDFVMSVCDRVVVLDFGRVIAAGLPDEVRRDPAVEQAYLGIEVAR</sequence>
<evidence type="ECO:0000256" key="3">
    <source>
        <dbReference type="ARBA" id="ARBA00022840"/>
    </source>
</evidence>
<dbReference type="InterPro" id="IPR003593">
    <property type="entry name" value="AAA+_ATPase"/>
</dbReference>
<evidence type="ECO:0000313" key="6">
    <source>
        <dbReference type="Proteomes" id="UP000722125"/>
    </source>
</evidence>
<dbReference type="Pfam" id="PF00005">
    <property type="entry name" value="ABC_tran"/>
    <property type="match status" value="1"/>
</dbReference>
<dbReference type="SUPFAM" id="SSF52540">
    <property type="entry name" value="P-loop containing nucleoside triphosphate hydrolases"/>
    <property type="match status" value="1"/>
</dbReference>
<reference evidence="5 6" key="1">
    <citation type="submission" date="2021-05" db="EMBL/GenBank/DDBJ databases">
        <title>Description of Cellulomonas sp. DKR-3 sp. nov.</title>
        <authorList>
            <person name="Dahal R.H."/>
            <person name="Chaudhary D.K."/>
        </authorList>
    </citation>
    <scope>NUCLEOTIDE SEQUENCE [LARGE SCALE GENOMIC DNA]</scope>
    <source>
        <strain evidence="5 6">DKR-3</strain>
    </source>
</reference>
<dbReference type="Gene3D" id="3.40.50.300">
    <property type="entry name" value="P-loop containing nucleotide triphosphate hydrolases"/>
    <property type="match status" value="1"/>
</dbReference>
<proteinExistence type="predicted"/>
<evidence type="ECO:0000313" key="5">
    <source>
        <dbReference type="EMBL" id="MBT0994042.1"/>
    </source>
</evidence>
<dbReference type="GO" id="GO:0005524">
    <property type="term" value="F:ATP binding"/>
    <property type="evidence" value="ECO:0007669"/>
    <property type="project" value="UniProtKB-KW"/>
</dbReference>
<keyword evidence="6" id="KW-1185">Reference proteome</keyword>
<dbReference type="RefSeq" id="WP_214348544.1">
    <property type="nucleotide sequence ID" value="NZ_JAHBOH010000001.1"/>
</dbReference>
<dbReference type="EMBL" id="JAHBOH010000001">
    <property type="protein sequence ID" value="MBT0994042.1"/>
    <property type="molecule type" value="Genomic_DNA"/>
</dbReference>
<accession>A0ABS5TY43</accession>
<keyword evidence="2" id="KW-0547">Nucleotide-binding</keyword>
<dbReference type="PANTHER" id="PTHR45772:SF4">
    <property type="entry name" value="ABC TRANSPORTER ATP-BINDING PROTEIN"/>
    <property type="match status" value="1"/>
</dbReference>
<name>A0ABS5TY43_9CELL</name>